<organism evidence="2 3">
    <name type="scientific">Nocardia pulmonis</name>
    <dbReference type="NCBI Taxonomy" id="2951408"/>
    <lineage>
        <taxon>Bacteria</taxon>
        <taxon>Bacillati</taxon>
        <taxon>Actinomycetota</taxon>
        <taxon>Actinomycetes</taxon>
        <taxon>Mycobacteriales</taxon>
        <taxon>Nocardiaceae</taxon>
        <taxon>Nocardia</taxon>
    </lineage>
</organism>
<evidence type="ECO:0000256" key="1">
    <source>
        <dbReference type="SAM" id="SignalP"/>
    </source>
</evidence>
<feature type="signal peptide" evidence="1">
    <location>
        <begin position="1"/>
        <end position="29"/>
    </location>
</feature>
<evidence type="ECO:0008006" key="4">
    <source>
        <dbReference type="Google" id="ProtNLM"/>
    </source>
</evidence>
<feature type="chain" id="PRO_5040804632" description="Secreted protein" evidence="1">
    <location>
        <begin position="30"/>
        <end position="146"/>
    </location>
</feature>
<comment type="caution">
    <text evidence="2">The sequence shown here is derived from an EMBL/GenBank/DDBJ whole genome shotgun (WGS) entry which is preliminary data.</text>
</comment>
<dbReference type="EMBL" id="JAMRXG010000010">
    <property type="protein sequence ID" value="MCM6776285.1"/>
    <property type="molecule type" value="Genomic_DNA"/>
</dbReference>
<evidence type="ECO:0000313" key="3">
    <source>
        <dbReference type="Proteomes" id="UP001139157"/>
    </source>
</evidence>
<dbReference type="AlphaFoldDB" id="A0A9X2E9V2"/>
<dbReference type="RefSeq" id="WP_251914596.1">
    <property type="nucleotide sequence ID" value="NZ_JAMRXG010000010.1"/>
</dbReference>
<sequence length="146" mass="15092">MRARRVLAGLVSAVTAVLLSGMAATPAQADPLPQFTTIGTTLYTFGNANLCAGAIDLALEATPHLPGHVLAHVTPRGYLGGRCGNQVKLGWVGSAGLHTQDVYVEAGAAPGDTVTVDLWVGSGPGKVMAVSWPIRGTFAEWYLLVP</sequence>
<name>A0A9X2E9V2_9NOCA</name>
<proteinExistence type="predicted"/>
<gene>
    <name evidence="2" type="ORF">NDR86_22625</name>
</gene>
<dbReference type="Proteomes" id="UP001139157">
    <property type="component" value="Unassembled WGS sequence"/>
</dbReference>
<accession>A0A9X2E9V2</accession>
<protein>
    <recommendedName>
        <fullName evidence="4">Secreted protein</fullName>
    </recommendedName>
</protein>
<reference evidence="2" key="1">
    <citation type="submission" date="2022-06" db="EMBL/GenBank/DDBJ databases">
        <title>Novel species in genus nocardia.</title>
        <authorList>
            <person name="Li F."/>
        </authorList>
    </citation>
    <scope>NUCLEOTIDE SEQUENCE</scope>
    <source>
        <strain evidence="2">CDC141</strain>
    </source>
</reference>
<evidence type="ECO:0000313" key="2">
    <source>
        <dbReference type="EMBL" id="MCM6776285.1"/>
    </source>
</evidence>
<keyword evidence="3" id="KW-1185">Reference proteome</keyword>
<keyword evidence="1" id="KW-0732">Signal</keyword>